<dbReference type="Gene3D" id="3.40.50.300">
    <property type="entry name" value="P-loop containing nucleotide triphosphate hydrolases"/>
    <property type="match status" value="1"/>
</dbReference>
<evidence type="ECO:0000256" key="1">
    <source>
        <dbReference type="ARBA" id="ARBA00022448"/>
    </source>
</evidence>
<evidence type="ECO:0000256" key="4">
    <source>
        <dbReference type="ARBA" id="ARBA00022840"/>
    </source>
</evidence>
<dbReference type="EMBL" id="FQXE01000002">
    <property type="protein sequence ID" value="SHH06063.1"/>
    <property type="molecule type" value="Genomic_DNA"/>
</dbReference>
<dbReference type="GO" id="GO:0015192">
    <property type="term" value="F:L-phenylalanine transmembrane transporter activity"/>
    <property type="evidence" value="ECO:0007669"/>
    <property type="project" value="TreeGrafter"/>
</dbReference>
<dbReference type="GO" id="GO:1903806">
    <property type="term" value="P:L-isoleucine import across plasma membrane"/>
    <property type="evidence" value="ECO:0007669"/>
    <property type="project" value="TreeGrafter"/>
</dbReference>
<dbReference type="CDD" id="cd03219">
    <property type="entry name" value="ABC_Mj1267_LivG_branched"/>
    <property type="match status" value="1"/>
</dbReference>
<sequence length="260" mass="27434">MKPDLLHVQGLSRRFGGLVALRKLTFSVAQGEIVGLIGPNGAGKTTAFNVITGTIPPSAGTVRFDGRDISGGPPSRVVVAGLARTFQSASTYPAVSVAGNVYRGMLSRIAGSTVGRLVGRRGGMLAAAQVPAEIDAILRVTDLASWRDAPAGSLPYGLQKKLGIAVALATRPRMLLLDEPAAGLNHEECNDLARLLRLLRDEHGLTLLLVEHHMALVMELCQRIVVLVQGEKIAEGAPEDIRQNAAVIEAYLGAPDYAHA</sequence>
<accession>A0A1M5PXT2</accession>
<dbReference type="GO" id="GO:0005524">
    <property type="term" value="F:ATP binding"/>
    <property type="evidence" value="ECO:0007669"/>
    <property type="project" value="UniProtKB-KW"/>
</dbReference>
<dbReference type="GO" id="GO:0016887">
    <property type="term" value="F:ATP hydrolysis activity"/>
    <property type="evidence" value="ECO:0007669"/>
    <property type="project" value="InterPro"/>
</dbReference>
<dbReference type="PANTHER" id="PTHR45772">
    <property type="entry name" value="CONSERVED COMPONENT OF ABC TRANSPORTER FOR NATURAL AMINO ACIDS-RELATED"/>
    <property type="match status" value="1"/>
</dbReference>
<dbReference type="AlphaFoldDB" id="A0A1M5PXT2"/>
<dbReference type="InterPro" id="IPR003593">
    <property type="entry name" value="AAA+_ATPase"/>
</dbReference>
<feature type="domain" description="ABC transporter" evidence="5">
    <location>
        <begin position="6"/>
        <end position="254"/>
    </location>
</feature>
<keyword evidence="1" id="KW-0813">Transport</keyword>
<evidence type="ECO:0000256" key="3">
    <source>
        <dbReference type="ARBA" id="ARBA00022741"/>
    </source>
</evidence>
<dbReference type="GO" id="GO:0042941">
    <property type="term" value="P:D-alanine transmembrane transport"/>
    <property type="evidence" value="ECO:0007669"/>
    <property type="project" value="TreeGrafter"/>
</dbReference>
<evidence type="ECO:0000256" key="2">
    <source>
        <dbReference type="ARBA" id="ARBA00022475"/>
    </source>
</evidence>
<dbReference type="InterPro" id="IPR032823">
    <property type="entry name" value="BCA_ABC_TP_C"/>
</dbReference>
<dbReference type="GO" id="GO:0015808">
    <property type="term" value="P:L-alanine transport"/>
    <property type="evidence" value="ECO:0007669"/>
    <property type="project" value="TreeGrafter"/>
</dbReference>
<evidence type="ECO:0000259" key="5">
    <source>
        <dbReference type="PROSITE" id="PS50893"/>
    </source>
</evidence>
<keyword evidence="7" id="KW-1185">Reference proteome</keyword>
<dbReference type="InterPro" id="IPR051120">
    <property type="entry name" value="ABC_AA/LPS_Transport"/>
</dbReference>
<evidence type="ECO:0000313" key="6">
    <source>
        <dbReference type="EMBL" id="SHH06063.1"/>
    </source>
</evidence>
<dbReference type="PANTHER" id="PTHR45772:SF7">
    <property type="entry name" value="AMINO ACID ABC TRANSPORTER ATP-BINDING PROTEIN"/>
    <property type="match status" value="1"/>
</dbReference>
<reference evidence="6 7" key="1">
    <citation type="submission" date="2016-11" db="EMBL/GenBank/DDBJ databases">
        <authorList>
            <person name="Jaros S."/>
            <person name="Januszkiewicz K."/>
            <person name="Wedrychowicz H."/>
        </authorList>
    </citation>
    <scope>NUCLEOTIDE SEQUENCE [LARGE SCALE GENOMIC DNA]</scope>
    <source>
        <strain evidence="6 7">CGMCC 1.10190</strain>
    </source>
</reference>
<dbReference type="OrthoDB" id="9781337at2"/>
<dbReference type="Pfam" id="PF00005">
    <property type="entry name" value="ABC_tran"/>
    <property type="match status" value="1"/>
</dbReference>
<keyword evidence="2" id="KW-0472">Membrane</keyword>
<proteinExistence type="predicted"/>
<dbReference type="SMART" id="SM00382">
    <property type="entry name" value="AAA"/>
    <property type="match status" value="1"/>
</dbReference>
<dbReference type="GO" id="GO:0005304">
    <property type="term" value="F:L-valine transmembrane transporter activity"/>
    <property type="evidence" value="ECO:0007669"/>
    <property type="project" value="TreeGrafter"/>
</dbReference>
<dbReference type="STRING" id="658167.SAMN04488135_10277"/>
<keyword evidence="2" id="KW-1003">Cell membrane</keyword>
<dbReference type="FunFam" id="3.40.50.300:FF:000421">
    <property type="entry name" value="Branched-chain amino acid ABC transporter ATP-binding protein"/>
    <property type="match status" value="1"/>
</dbReference>
<gene>
    <name evidence="6" type="ORF">SAMN04488135_10277</name>
</gene>
<dbReference type="GO" id="GO:1903805">
    <property type="term" value="P:L-valine import across plasma membrane"/>
    <property type="evidence" value="ECO:0007669"/>
    <property type="project" value="TreeGrafter"/>
</dbReference>
<dbReference type="GO" id="GO:0005886">
    <property type="term" value="C:plasma membrane"/>
    <property type="evidence" value="ECO:0007669"/>
    <property type="project" value="TreeGrafter"/>
</dbReference>
<keyword evidence="3" id="KW-0547">Nucleotide-binding</keyword>
<dbReference type="GO" id="GO:0015188">
    <property type="term" value="F:L-isoleucine transmembrane transporter activity"/>
    <property type="evidence" value="ECO:0007669"/>
    <property type="project" value="TreeGrafter"/>
</dbReference>
<dbReference type="RefSeq" id="WP_073101738.1">
    <property type="nucleotide sequence ID" value="NZ_FQXE01000002.1"/>
</dbReference>
<dbReference type="SUPFAM" id="SSF52540">
    <property type="entry name" value="P-loop containing nucleoside triphosphate hydrolases"/>
    <property type="match status" value="1"/>
</dbReference>
<dbReference type="Proteomes" id="UP000184226">
    <property type="component" value="Unassembled WGS sequence"/>
</dbReference>
<dbReference type="PROSITE" id="PS50893">
    <property type="entry name" value="ABC_TRANSPORTER_2"/>
    <property type="match status" value="1"/>
</dbReference>
<protein>
    <submittedName>
        <fullName evidence="6">Branched-chain amino acid transport system ATP-binding protein</fullName>
    </submittedName>
</protein>
<keyword evidence="4 6" id="KW-0067">ATP-binding</keyword>
<name>A0A1M5PXT2_9BURK</name>
<dbReference type="Pfam" id="PF12399">
    <property type="entry name" value="BCA_ABC_TP_C"/>
    <property type="match status" value="1"/>
</dbReference>
<dbReference type="InterPro" id="IPR027417">
    <property type="entry name" value="P-loop_NTPase"/>
</dbReference>
<dbReference type="InterPro" id="IPR003439">
    <property type="entry name" value="ABC_transporter-like_ATP-bd"/>
</dbReference>
<evidence type="ECO:0000313" key="7">
    <source>
        <dbReference type="Proteomes" id="UP000184226"/>
    </source>
</evidence>
<organism evidence="6 7">
    <name type="scientific">Pollutimonas bauzanensis</name>
    <dbReference type="NCBI Taxonomy" id="658167"/>
    <lineage>
        <taxon>Bacteria</taxon>
        <taxon>Pseudomonadati</taxon>
        <taxon>Pseudomonadota</taxon>
        <taxon>Betaproteobacteria</taxon>
        <taxon>Burkholderiales</taxon>
        <taxon>Alcaligenaceae</taxon>
        <taxon>Pollutimonas</taxon>
    </lineage>
</organism>